<proteinExistence type="predicted"/>
<comment type="caution">
    <text evidence="1">The sequence shown here is derived from an EMBL/GenBank/DDBJ whole genome shotgun (WGS) entry which is preliminary data.</text>
</comment>
<reference evidence="1 2" key="1">
    <citation type="submission" date="2018-08" db="EMBL/GenBank/DDBJ databases">
        <title>Genome and evolution of the arbuscular mycorrhizal fungus Diversispora epigaea (formerly Glomus versiforme) and its bacterial endosymbionts.</title>
        <authorList>
            <person name="Sun X."/>
            <person name="Fei Z."/>
            <person name="Harrison M."/>
        </authorList>
    </citation>
    <scope>NUCLEOTIDE SEQUENCE [LARGE SCALE GENOMIC DNA]</scope>
    <source>
        <strain evidence="1 2">IT104</strain>
    </source>
</reference>
<dbReference type="EMBL" id="PQFF01000291">
    <property type="protein sequence ID" value="RHZ65034.1"/>
    <property type="molecule type" value="Genomic_DNA"/>
</dbReference>
<evidence type="ECO:0000313" key="2">
    <source>
        <dbReference type="Proteomes" id="UP000266861"/>
    </source>
</evidence>
<gene>
    <name evidence="1" type="ORF">Glove_319g56</name>
</gene>
<keyword evidence="2" id="KW-1185">Reference proteome</keyword>
<accession>A0A397HV10</accession>
<sequence>MIGDYRIRLEVQKLEGMFKIQSYYLTNIKKELKYYSKELNIDDLKEITNDSTVDLSLSIFDDNVFNDNINVSNTNNENNVNTPNFNYDPEALVNAFIEEENNV</sequence>
<dbReference type="AlphaFoldDB" id="A0A397HV10"/>
<organism evidence="1 2">
    <name type="scientific">Diversispora epigaea</name>
    <dbReference type="NCBI Taxonomy" id="1348612"/>
    <lineage>
        <taxon>Eukaryota</taxon>
        <taxon>Fungi</taxon>
        <taxon>Fungi incertae sedis</taxon>
        <taxon>Mucoromycota</taxon>
        <taxon>Glomeromycotina</taxon>
        <taxon>Glomeromycetes</taxon>
        <taxon>Diversisporales</taxon>
        <taxon>Diversisporaceae</taxon>
        <taxon>Diversispora</taxon>
    </lineage>
</organism>
<name>A0A397HV10_9GLOM</name>
<dbReference type="OrthoDB" id="2423583at2759"/>
<evidence type="ECO:0000313" key="1">
    <source>
        <dbReference type="EMBL" id="RHZ65034.1"/>
    </source>
</evidence>
<protein>
    <submittedName>
        <fullName evidence="1">Uncharacterized protein</fullName>
    </submittedName>
</protein>
<dbReference type="Proteomes" id="UP000266861">
    <property type="component" value="Unassembled WGS sequence"/>
</dbReference>